<evidence type="ECO:0000256" key="3">
    <source>
        <dbReference type="ARBA" id="ARBA00022605"/>
    </source>
</evidence>
<gene>
    <name evidence="15" type="ORF">JIN84_21085</name>
</gene>
<dbReference type="Gene3D" id="1.20.990.10">
    <property type="entry name" value="NADPH-cytochrome p450 Reductase, Chain A, domain 3"/>
    <property type="match status" value="1"/>
</dbReference>
<keyword evidence="16" id="KW-1185">Reference proteome</keyword>
<dbReference type="InterPro" id="IPR039261">
    <property type="entry name" value="FNR_nucleotide-bd"/>
</dbReference>
<comment type="cofactor">
    <cofactor evidence="12">
        <name>FAD</name>
        <dbReference type="ChEBI" id="CHEBI:57692"/>
    </cofactor>
    <text evidence="12">Binds 1 FAD per subunit.</text>
</comment>
<evidence type="ECO:0000256" key="7">
    <source>
        <dbReference type="ARBA" id="ARBA00022857"/>
    </source>
</evidence>
<dbReference type="InterPro" id="IPR010199">
    <property type="entry name" value="CysJ"/>
</dbReference>
<name>A0A934R8H9_9BACT</name>
<evidence type="ECO:0000256" key="1">
    <source>
        <dbReference type="ARBA" id="ARBA00012604"/>
    </source>
</evidence>
<keyword evidence="5 12" id="KW-0288">FMN</keyword>
<dbReference type="SUPFAM" id="SSF52218">
    <property type="entry name" value="Flavoproteins"/>
    <property type="match status" value="1"/>
</dbReference>
<dbReference type="InterPro" id="IPR023173">
    <property type="entry name" value="NADPH_Cyt_P450_Rdtase_alpha"/>
</dbReference>
<dbReference type="Pfam" id="PF00258">
    <property type="entry name" value="Flavodoxin_1"/>
    <property type="match status" value="1"/>
</dbReference>
<dbReference type="EC" id="1.8.1.2" evidence="1"/>
<feature type="binding site" evidence="12">
    <location>
        <begin position="408"/>
        <end position="411"/>
    </location>
    <ligand>
        <name>FAD</name>
        <dbReference type="ChEBI" id="CHEBI:57692"/>
    </ligand>
</feature>
<evidence type="ECO:0000256" key="4">
    <source>
        <dbReference type="ARBA" id="ARBA00022630"/>
    </source>
</evidence>
<keyword evidence="3" id="KW-0028">Amino-acid biosynthesis</keyword>
<dbReference type="InterPro" id="IPR017927">
    <property type="entry name" value="FAD-bd_FR_type"/>
</dbReference>
<feature type="binding site" evidence="12">
    <location>
        <begin position="375"/>
        <end position="378"/>
    </location>
    <ligand>
        <name>FAD</name>
        <dbReference type="ChEBI" id="CHEBI:57692"/>
    </ligand>
</feature>
<dbReference type="PROSITE" id="PS50902">
    <property type="entry name" value="FLAVODOXIN_LIKE"/>
    <property type="match status" value="1"/>
</dbReference>
<feature type="binding site" evidence="12">
    <location>
        <begin position="508"/>
        <end position="509"/>
    </location>
    <ligand>
        <name>NADP(+)</name>
        <dbReference type="ChEBI" id="CHEBI:58349"/>
    </ligand>
</feature>
<dbReference type="InterPro" id="IPR001094">
    <property type="entry name" value="Flavdoxin-like"/>
</dbReference>
<evidence type="ECO:0000256" key="6">
    <source>
        <dbReference type="ARBA" id="ARBA00022827"/>
    </source>
</evidence>
<organism evidence="15 16">
    <name type="scientific">Luteolibacter yonseiensis</name>
    <dbReference type="NCBI Taxonomy" id="1144680"/>
    <lineage>
        <taxon>Bacteria</taxon>
        <taxon>Pseudomonadati</taxon>
        <taxon>Verrucomicrobiota</taxon>
        <taxon>Verrucomicrobiia</taxon>
        <taxon>Verrucomicrobiales</taxon>
        <taxon>Verrucomicrobiaceae</taxon>
        <taxon>Luteolibacter</taxon>
    </lineage>
</organism>
<dbReference type="PANTHER" id="PTHR19384:SF128">
    <property type="entry name" value="NADPH OXIDOREDUCTASE A"/>
    <property type="match status" value="1"/>
</dbReference>
<dbReference type="InterPro" id="IPR003097">
    <property type="entry name" value="CysJ-like_FAD-binding"/>
</dbReference>
<dbReference type="InterPro" id="IPR029039">
    <property type="entry name" value="Flavoprotein-like_sf"/>
</dbReference>
<dbReference type="PANTHER" id="PTHR19384">
    <property type="entry name" value="NITRIC OXIDE SYNTHASE-RELATED"/>
    <property type="match status" value="1"/>
</dbReference>
<evidence type="ECO:0000256" key="12">
    <source>
        <dbReference type="PIRSR" id="PIRSR000207-1"/>
    </source>
</evidence>
<keyword evidence="4" id="KW-0285">Flavoprotein</keyword>
<feature type="binding site" evidence="12">
    <location>
        <position position="550"/>
    </location>
    <ligand>
        <name>NADP(+)</name>
        <dbReference type="ChEBI" id="CHEBI:58349"/>
    </ligand>
</feature>
<evidence type="ECO:0000256" key="8">
    <source>
        <dbReference type="ARBA" id="ARBA00022982"/>
    </source>
</evidence>
<dbReference type="Proteomes" id="UP000600139">
    <property type="component" value="Unassembled WGS sequence"/>
</dbReference>
<dbReference type="Gene3D" id="2.40.30.10">
    <property type="entry name" value="Translation factors"/>
    <property type="match status" value="1"/>
</dbReference>
<dbReference type="GO" id="GO:0050660">
    <property type="term" value="F:flavin adenine dinucleotide binding"/>
    <property type="evidence" value="ECO:0007669"/>
    <property type="project" value="InterPro"/>
</dbReference>
<evidence type="ECO:0000256" key="11">
    <source>
        <dbReference type="ARBA" id="ARBA00052219"/>
    </source>
</evidence>
<dbReference type="PIRSF" id="PIRSF000207">
    <property type="entry name" value="SiR-FP_CysJ"/>
    <property type="match status" value="1"/>
</dbReference>
<feature type="binding site" evidence="12">
    <location>
        <position position="308"/>
    </location>
    <ligand>
        <name>FAD</name>
        <dbReference type="ChEBI" id="CHEBI:57692"/>
    </ligand>
</feature>
<dbReference type="GO" id="GO:0005829">
    <property type="term" value="C:cytosol"/>
    <property type="evidence" value="ECO:0007669"/>
    <property type="project" value="TreeGrafter"/>
</dbReference>
<dbReference type="Gene3D" id="3.40.50.360">
    <property type="match status" value="1"/>
</dbReference>
<evidence type="ECO:0000256" key="9">
    <source>
        <dbReference type="ARBA" id="ARBA00023002"/>
    </source>
</evidence>
<feature type="binding site" evidence="12">
    <location>
        <begin position="514"/>
        <end position="518"/>
    </location>
    <ligand>
        <name>NADP(+)</name>
        <dbReference type="ChEBI" id="CHEBI:58349"/>
    </ligand>
</feature>
<dbReference type="CDD" id="cd06199">
    <property type="entry name" value="SiR"/>
    <property type="match status" value="1"/>
</dbReference>
<dbReference type="AlphaFoldDB" id="A0A934R8H9"/>
<keyword evidence="2" id="KW-0813">Transport</keyword>
<keyword evidence="10" id="KW-0198">Cysteine biosynthesis</keyword>
<feature type="binding site" evidence="12">
    <location>
        <begin position="108"/>
        <end position="111"/>
    </location>
    <ligand>
        <name>FMN</name>
        <dbReference type="ChEBI" id="CHEBI:58210"/>
    </ligand>
</feature>
<keyword evidence="9 15" id="KW-0560">Oxidoreductase</keyword>
<dbReference type="InterPro" id="IPR008254">
    <property type="entry name" value="Flavodoxin/NO_synth"/>
</dbReference>
<feature type="binding site" evidence="12">
    <location>
        <begin position="143"/>
        <end position="152"/>
    </location>
    <ligand>
        <name>FMN</name>
        <dbReference type="ChEBI" id="CHEBI:58210"/>
    </ligand>
</feature>
<keyword evidence="8" id="KW-0249">Electron transport</keyword>
<reference evidence="15" key="1">
    <citation type="submission" date="2021-01" db="EMBL/GenBank/DDBJ databases">
        <title>Modified the classification status of verrucomicrobia.</title>
        <authorList>
            <person name="Feng X."/>
        </authorList>
    </citation>
    <scope>NUCLEOTIDE SEQUENCE</scope>
    <source>
        <strain evidence="15">JCM 18052</strain>
    </source>
</reference>
<dbReference type="Pfam" id="PF00667">
    <property type="entry name" value="FAD_binding_1"/>
    <property type="match status" value="1"/>
</dbReference>
<dbReference type="PRINTS" id="PR00369">
    <property type="entry name" value="FLAVODOXIN"/>
</dbReference>
<dbReference type="PRINTS" id="PR00371">
    <property type="entry name" value="FPNCR"/>
</dbReference>
<comment type="caution">
    <text evidence="15">The sequence shown here is derived from an EMBL/GenBank/DDBJ whole genome shotgun (WGS) entry which is preliminary data.</text>
</comment>
<keyword evidence="6 12" id="KW-0274">FAD</keyword>
<dbReference type="InterPro" id="IPR001433">
    <property type="entry name" value="OxRdtase_FAD/NAD-bd"/>
</dbReference>
<sequence length="588" mass="63662">MLPEHAPFTSSQRQALDSLLSGLDPVQRGWLSGFLAASGSSAPVSSAAPVAGGKLTVLYGTESGNSEVLADRAVKAAKKRGFQAVMKNMSEVSPADLAKSPNLFVIVSTWGDGEPPETAVGFYKEFMSADLKLANVKFSVCALGDTAYEKFCQIGKDVDARLEALGAARVFARQDCDVDYEDSFATWLEGSLSSLAPAAAEPVSFVAAVAAPAVEYGKKNPFPAETIENLVLNGEGSSKETIHIEFSLAGSGLSYEPGDALAVVPVNAPDVVRGVLQAAKLTGNEEIEVKNVGTKLLADALREDFDITALSRAVLTKLAEAADSATLRALLAEDSKEQLKEYNYGREIVDALVDFAPHGLSAAALTGIFRKLPPRLYSIASSPLAHENEVHLTVAAVRYDSNGRSRKGVCSTYLADLVKSGDTVPMFIQPNKNFRLPADGSTPVIMVGPGTGVAPFRSFIEHRAALGSSGKNWLFFGDQHYTYDFLYQLEWQEYLKDGVLTRLDVAFSRDQPEKVYVQDRMVQQAAELYEWLEQGAHFYVCGDANRMAHDVHEALISVVEFQAGISREAAEAYVENLKKTKRYQRDVY</sequence>
<dbReference type="GO" id="GO:0019344">
    <property type="term" value="P:cysteine biosynthetic process"/>
    <property type="evidence" value="ECO:0007669"/>
    <property type="project" value="UniProtKB-KW"/>
</dbReference>
<feature type="binding site" evidence="12">
    <location>
        <position position="399"/>
    </location>
    <ligand>
        <name>FAD</name>
        <dbReference type="ChEBI" id="CHEBI:57692"/>
    </ligand>
</feature>
<feature type="binding site" evidence="12">
    <location>
        <position position="588"/>
    </location>
    <ligand>
        <name>FAD</name>
        <dbReference type="ChEBI" id="CHEBI:57692"/>
    </ligand>
</feature>
<evidence type="ECO:0000259" key="13">
    <source>
        <dbReference type="PROSITE" id="PS50902"/>
    </source>
</evidence>
<dbReference type="InterPro" id="IPR017938">
    <property type="entry name" value="Riboflavin_synthase-like_b-brl"/>
</dbReference>
<evidence type="ECO:0000256" key="5">
    <source>
        <dbReference type="ARBA" id="ARBA00022643"/>
    </source>
</evidence>
<dbReference type="InterPro" id="IPR001709">
    <property type="entry name" value="Flavoprot_Pyr_Nucl_cyt_Rdtase"/>
</dbReference>
<dbReference type="Gene3D" id="3.40.50.80">
    <property type="entry name" value="Nucleotide-binding domain of ferredoxin-NADP reductase (FNR) module"/>
    <property type="match status" value="1"/>
</dbReference>
<keyword evidence="7 12" id="KW-0521">NADP</keyword>
<dbReference type="Pfam" id="PF00175">
    <property type="entry name" value="NAD_binding_1"/>
    <property type="match status" value="1"/>
</dbReference>
<dbReference type="GO" id="GO:0004783">
    <property type="term" value="F:sulfite reductase (NADPH) activity"/>
    <property type="evidence" value="ECO:0007669"/>
    <property type="project" value="UniProtKB-EC"/>
</dbReference>
<evidence type="ECO:0000256" key="2">
    <source>
        <dbReference type="ARBA" id="ARBA00022448"/>
    </source>
</evidence>
<dbReference type="EMBL" id="JAENIK010000013">
    <property type="protein sequence ID" value="MBK1818131.1"/>
    <property type="molecule type" value="Genomic_DNA"/>
</dbReference>
<evidence type="ECO:0000313" key="15">
    <source>
        <dbReference type="EMBL" id="MBK1818131.1"/>
    </source>
</evidence>
<dbReference type="GO" id="GO:0010181">
    <property type="term" value="F:FMN binding"/>
    <property type="evidence" value="ECO:0007669"/>
    <property type="project" value="InterPro"/>
</dbReference>
<evidence type="ECO:0000259" key="14">
    <source>
        <dbReference type="PROSITE" id="PS51384"/>
    </source>
</evidence>
<feature type="domain" description="Flavodoxin-like" evidence="13">
    <location>
        <begin position="55"/>
        <end position="192"/>
    </location>
</feature>
<dbReference type="SUPFAM" id="SSF52343">
    <property type="entry name" value="Ferredoxin reductase-like, C-terminal NADP-linked domain"/>
    <property type="match status" value="1"/>
</dbReference>
<dbReference type="PROSITE" id="PS51384">
    <property type="entry name" value="FAD_FR"/>
    <property type="match status" value="1"/>
</dbReference>
<dbReference type="FunFam" id="3.40.50.80:FF:000001">
    <property type="entry name" value="NADPH--cytochrome P450 reductase 1"/>
    <property type="match status" value="1"/>
</dbReference>
<dbReference type="RefSeq" id="WP_200353083.1">
    <property type="nucleotide sequence ID" value="NZ_BAABHZ010000002.1"/>
</dbReference>
<comment type="catalytic activity">
    <reaction evidence="11">
        <text>hydrogen sulfide + 3 NADP(+) + 3 H2O = sulfite + 3 NADPH + 4 H(+)</text>
        <dbReference type="Rhea" id="RHEA:13801"/>
        <dbReference type="ChEBI" id="CHEBI:15377"/>
        <dbReference type="ChEBI" id="CHEBI:15378"/>
        <dbReference type="ChEBI" id="CHEBI:17359"/>
        <dbReference type="ChEBI" id="CHEBI:29919"/>
        <dbReference type="ChEBI" id="CHEBI:57783"/>
        <dbReference type="ChEBI" id="CHEBI:58349"/>
        <dbReference type="EC" id="1.8.1.2"/>
    </reaction>
</comment>
<evidence type="ECO:0000256" key="10">
    <source>
        <dbReference type="ARBA" id="ARBA00023192"/>
    </source>
</evidence>
<evidence type="ECO:0000313" key="16">
    <source>
        <dbReference type="Proteomes" id="UP000600139"/>
    </source>
</evidence>
<feature type="domain" description="FAD-binding FR-type" evidence="14">
    <location>
        <begin position="219"/>
        <end position="437"/>
    </location>
</feature>
<feature type="binding site" evidence="12">
    <location>
        <begin position="393"/>
        <end position="395"/>
    </location>
    <ligand>
        <name>FAD</name>
        <dbReference type="ChEBI" id="CHEBI:57692"/>
    </ligand>
</feature>
<dbReference type="NCBIfam" id="TIGR01931">
    <property type="entry name" value="cysJ"/>
    <property type="match status" value="1"/>
</dbReference>
<proteinExistence type="predicted"/>
<dbReference type="SUPFAM" id="SSF63380">
    <property type="entry name" value="Riboflavin synthase domain-like"/>
    <property type="match status" value="1"/>
</dbReference>
<comment type="cofactor">
    <cofactor evidence="12">
        <name>FMN</name>
        <dbReference type="ChEBI" id="CHEBI:58210"/>
    </cofactor>
    <text evidence="12">Binds 1 FMN per subunit.</text>
</comment>
<protein>
    <recommendedName>
        <fullName evidence="1">assimilatory sulfite reductase (NADPH)</fullName>
        <ecNumber evidence="1">1.8.1.2</ecNumber>
    </recommendedName>
</protein>
<accession>A0A934R8H9</accession>